<name>A0A074MYQ8_ERYLO</name>
<dbReference type="Proteomes" id="UP000027647">
    <property type="component" value="Unassembled WGS sequence"/>
</dbReference>
<dbReference type="EMBL" id="JMIW01000002">
    <property type="protein sequence ID" value="KEO90782.1"/>
    <property type="molecule type" value="Genomic_DNA"/>
</dbReference>
<dbReference type="PANTHER" id="PTHR47623:SF1">
    <property type="entry name" value="OS09G0287300 PROTEIN"/>
    <property type="match status" value="1"/>
</dbReference>
<sequence>MAKLLGILRHAKSDWSDGASRDFDRGLNERGQKGAVVMGDHIREDGQVWDKVIASPAQRVKATFEVGLPEMGVTFDDRLYLASPDTIFEVVHEHGGDADAVLISGHNPGLYETILELVSPAQENDLFKELIIKFPTGSFAILECNIDSWADLRKFTGKLVHFKRPRDLDPALGPGA</sequence>
<organism evidence="1 2">
    <name type="scientific">Erythrobacter longus</name>
    <dbReference type="NCBI Taxonomy" id="1044"/>
    <lineage>
        <taxon>Bacteria</taxon>
        <taxon>Pseudomonadati</taxon>
        <taxon>Pseudomonadota</taxon>
        <taxon>Alphaproteobacteria</taxon>
        <taxon>Sphingomonadales</taxon>
        <taxon>Erythrobacteraceae</taxon>
        <taxon>Erythrobacter/Porphyrobacter group</taxon>
        <taxon>Erythrobacter</taxon>
    </lineage>
</organism>
<dbReference type="RefSeq" id="WP_034959230.1">
    <property type="nucleotide sequence ID" value="NZ_JMIW01000002.1"/>
</dbReference>
<comment type="caution">
    <text evidence="1">The sequence shown here is derived from an EMBL/GenBank/DDBJ whole genome shotgun (WGS) entry which is preliminary data.</text>
</comment>
<dbReference type="eggNOG" id="COG2062">
    <property type="taxonomic scope" value="Bacteria"/>
</dbReference>
<dbReference type="CDD" id="cd07067">
    <property type="entry name" value="HP_PGM_like"/>
    <property type="match status" value="1"/>
</dbReference>
<evidence type="ECO:0000313" key="1">
    <source>
        <dbReference type="EMBL" id="KEO90782.1"/>
    </source>
</evidence>
<accession>A0A074MYQ8</accession>
<dbReference type="STRING" id="1044.EH31_07015"/>
<dbReference type="Gene3D" id="3.40.50.1240">
    <property type="entry name" value="Phosphoglycerate mutase-like"/>
    <property type="match status" value="1"/>
</dbReference>
<dbReference type="PANTHER" id="PTHR47623">
    <property type="entry name" value="OS09G0287300 PROTEIN"/>
    <property type="match status" value="1"/>
</dbReference>
<dbReference type="OrthoDB" id="9810154at2"/>
<dbReference type="Pfam" id="PF00300">
    <property type="entry name" value="His_Phos_1"/>
    <property type="match status" value="1"/>
</dbReference>
<keyword evidence="2" id="KW-1185">Reference proteome</keyword>
<dbReference type="InterPro" id="IPR013078">
    <property type="entry name" value="His_Pase_superF_clade-1"/>
</dbReference>
<evidence type="ECO:0000313" key="2">
    <source>
        <dbReference type="Proteomes" id="UP000027647"/>
    </source>
</evidence>
<dbReference type="SUPFAM" id="SSF53254">
    <property type="entry name" value="Phosphoglycerate mutase-like"/>
    <property type="match status" value="1"/>
</dbReference>
<dbReference type="InterPro" id="IPR029033">
    <property type="entry name" value="His_PPase_superfam"/>
</dbReference>
<gene>
    <name evidence="1" type="ORF">EH31_07015</name>
</gene>
<protein>
    <submittedName>
        <fullName evidence="1">Phosphohistidine phosphatase</fullName>
    </submittedName>
</protein>
<proteinExistence type="predicted"/>
<dbReference type="AlphaFoldDB" id="A0A074MYQ8"/>
<reference evidence="1 2" key="1">
    <citation type="submission" date="2014-04" db="EMBL/GenBank/DDBJ databases">
        <title>A comprehensive comparison of genomes of Erythrobacter spp. strains.</title>
        <authorList>
            <person name="Zheng Q."/>
        </authorList>
    </citation>
    <scope>NUCLEOTIDE SEQUENCE [LARGE SCALE GENOMIC DNA]</scope>
    <source>
        <strain evidence="1 2">DSM 6997</strain>
    </source>
</reference>